<accession>A0A4R6UQP1</accession>
<proteinExistence type="predicted"/>
<dbReference type="EMBL" id="SNYN01000016">
    <property type="protein sequence ID" value="TDQ49272.1"/>
    <property type="molecule type" value="Genomic_DNA"/>
</dbReference>
<reference evidence="1 2" key="1">
    <citation type="submission" date="2019-03" db="EMBL/GenBank/DDBJ databases">
        <title>Genomic Encyclopedia of Type Strains, Phase IV (KMG-IV): sequencing the most valuable type-strain genomes for metagenomic binning, comparative biology and taxonomic classification.</title>
        <authorList>
            <person name="Goeker M."/>
        </authorList>
    </citation>
    <scope>NUCLEOTIDE SEQUENCE [LARGE SCALE GENOMIC DNA]</scope>
    <source>
        <strain evidence="1 2">DSM 46770</strain>
    </source>
</reference>
<name>A0A4R6UQP1_9ACTN</name>
<dbReference type="Proteomes" id="UP000295281">
    <property type="component" value="Unassembled WGS sequence"/>
</dbReference>
<dbReference type="AlphaFoldDB" id="A0A4R6UQP1"/>
<keyword evidence="2" id="KW-1185">Reference proteome</keyword>
<evidence type="ECO:0000313" key="1">
    <source>
        <dbReference type="EMBL" id="TDQ49272.1"/>
    </source>
</evidence>
<dbReference type="RefSeq" id="WP_166655487.1">
    <property type="nucleotide sequence ID" value="NZ_SNYN01000016.1"/>
</dbReference>
<organism evidence="1 2">
    <name type="scientific">Actinorugispora endophytica</name>
    <dbReference type="NCBI Taxonomy" id="1605990"/>
    <lineage>
        <taxon>Bacteria</taxon>
        <taxon>Bacillati</taxon>
        <taxon>Actinomycetota</taxon>
        <taxon>Actinomycetes</taxon>
        <taxon>Streptosporangiales</taxon>
        <taxon>Nocardiopsidaceae</taxon>
        <taxon>Actinorugispora</taxon>
    </lineage>
</organism>
<sequence>MTADEPRIRDEAERASESLRDVLFAADLKKLVRASREDDGERVAEIRRHYGKK</sequence>
<protein>
    <submittedName>
        <fullName evidence="1">Uncharacterized protein</fullName>
    </submittedName>
</protein>
<gene>
    <name evidence="1" type="ORF">EV190_11668</name>
</gene>
<evidence type="ECO:0000313" key="2">
    <source>
        <dbReference type="Proteomes" id="UP000295281"/>
    </source>
</evidence>
<comment type="caution">
    <text evidence="1">The sequence shown here is derived from an EMBL/GenBank/DDBJ whole genome shotgun (WGS) entry which is preliminary data.</text>
</comment>